<feature type="transmembrane region" description="Helical" evidence="1">
    <location>
        <begin position="166"/>
        <end position="188"/>
    </location>
</feature>
<organism evidence="2 3">
    <name type="scientific">Psychrobacillus lasiicapitis</name>
    <dbReference type="NCBI Taxonomy" id="1636719"/>
    <lineage>
        <taxon>Bacteria</taxon>
        <taxon>Bacillati</taxon>
        <taxon>Bacillota</taxon>
        <taxon>Bacilli</taxon>
        <taxon>Bacillales</taxon>
        <taxon>Bacillaceae</taxon>
        <taxon>Psychrobacillus</taxon>
    </lineage>
</organism>
<comment type="caution">
    <text evidence="2">The sequence shown here is derived from an EMBL/GenBank/DDBJ whole genome shotgun (WGS) entry which is preliminary data.</text>
</comment>
<evidence type="ECO:0000313" key="3">
    <source>
        <dbReference type="Proteomes" id="UP000317316"/>
    </source>
</evidence>
<keyword evidence="1" id="KW-1133">Transmembrane helix</keyword>
<keyword evidence="1" id="KW-0812">Transmembrane</keyword>
<feature type="transmembrane region" description="Helical" evidence="1">
    <location>
        <begin position="140"/>
        <end position="160"/>
    </location>
</feature>
<sequence length="341" mass="38326">MFSNKTIDASAGSIIMAFGIFLLGAVYQFPFLNSHLALALSGLLVLVWLFMLFAFFLSLSKRDYRNSLVNLPIKSFGVGTWIAASSVIDDLIIQRAPALLSIVQVLACANLVLWIAFIALCIRQWKTIIANKETKNTHGVILLSTVSTQSIVGLLVTTFGPAFHPSLMIAFIMLGILFYVFSITLIGSRFASQWRDIHEWKNTDCIIHGAISITGLALVQSGSFSLVTILFVWYIVLFLFGIVETAEIIRGIARIQKYGWQKGIFTYHITQWARNFTFGMFYFFTFNLVHTFSSSSKPLSFQNHFLHFLGWIVLILLIVELSLFLIFIVTKTNPLAIAKKI</sequence>
<dbReference type="OrthoDB" id="2734473at2"/>
<feature type="transmembrane region" description="Helical" evidence="1">
    <location>
        <begin position="99"/>
        <end position="120"/>
    </location>
</feature>
<evidence type="ECO:0000256" key="1">
    <source>
        <dbReference type="SAM" id="Phobius"/>
    </source>
</evidence>
<reference evidence="2 3" key="1">
    <citation type="submission" date="2019-05" db="EMBL/GenBank/DDBJ databases">
        <title>Psychrobacillus vulpis sp. nov., a new species isolated from feces of a red fox that inhabits in The Tablas de Daimiel Natural Park, Albacete, Spain.</title>
        <authorList>
            <person name="Rodriguez M."/>
            <person name="Reina J.C."/>
            <person name="Bejar V."/>
            <person name="Llamas I."/>
        </authorList>
    </citation>
    <scope>NUCLEOTIDE SEQUENCE [LARGE SCALE GENOMIC DNA]</scope>
    <source>
        <strain evidence="2 3">NEAU-3TGS17</strain>
    </source>
</reference>
<keyword evidence="1" id="KW-0472">Membrane</keyword>
<feature type="transmembrane region" description="Helical" evidence="1">
    <location>
        <begin position="71"/>
        <end position="93"/>
    </location>
</feature>
<feature type="transmembrane region" description="Helical" evidence="1">
    <location>
        <begin position="36"/>
        <end position="59"/>
    </location>
</feature>
<keyword evidence="3" id="KW-1185">Reference proteome</keyword>
<dbReference type="AlphaFoldDB" id="A0A544T6Y7"/>
<name>A0A544T6Y7_9BACI</name>
<feature type="transmembrane region" description="Helical" evidence="1">
    <location>
        <begin position="264"/>
        <end position="285"/>
    </location>
</feature>
<protein>
    <recommendedName>
        <fullName evidence="4">Voltage-dependent anion channel</fullName>
    </recommendedName>
</protein>
<proteinExistence type="predicted"/>
<dbReference type="EMBL" id="VDGH01000006">
    <property type="protein sequence ID" value="TQR13211.1"/>
    <property type="molecule type" value="Genomic_DNA"/>
</dbReference>
<dbReference type="Proteomes" id="UP000317316">
    <property type="component" value="Unassembled WGS sequence"/>
</dbReference>
<evidence type="ECO:0000313" key="2">
    <source>
        <dbReference type="EMBL" id="TQR13211.1"/>
    </source>
</evidence>
<feature type="transmembrane region" description="Helical" evidence="1">
    <location>
        <begin position="224"/>
        <end position="243"/>
    </location>
</feature>
<evidence type="ECO:0008006" key="4">
    <source>
        <dbReference type="Google" id="ProtNLM"/>
    </source>
</evidence>
<accession>A0A544T6Y7</accession>
<feature type="transmembrane region" description="Helical" evidence="1">
    <location>
        <begin position="305"/>
        <end position="330"/>
    </location>
</feature>
<feature type="transmembrane region" description="Helical" evidence="1">
    <location>
        <begin position="12"/>
        <end position="30"/>
    </location>
</feature>
<gene>
    <name evidence="2" type="ORF">FG382_11865</name>
</gene>
<dbReference type="RefSeq" id="WP_142539092.1">
    <property type="nucleotide sequence ID" value="NZ_BMIE01000004.1"/>
</dbReference>
<feature type="transmembrane region" description="Helical" evidence="1">
    <location>
        <begin position="200"/>
        <end position="218"/>
    </location>
</feature>